<keyword evidence="2" id="KW-1185">Reference proteome</keyword>
<dbReference type="AlphaFoldDB" id="A0A2I0HFL1"/>
<accession>A0A2I0HFL1</accession>
<dbReference type="EMBL" id="PGOL01035902">
    <property type="protein sequence ID" value="PKI26171.1"/>
    <property type="molecule type" value="Genomic_DNA"/>
</dbReference>
<comment type="caution">
    <text evidence="1">The sequence shown here is derived from an EMBL/GenBank/DDBJ whole genome shotgun (WGS) entry which is preliminary data.</text>
</comment>
<evidence type="ECO:0000313" key="2">
    <source>
        <dbReference type="Proteomes" id="UP000233551"/>
    </source>
</evidence>
<feature type="non-terminal residue" evidence="1">
    <location>
        <position position="83"/>
    </location>
</feature>
<sequence>MPSADITRLWNTFRLVDRAFLRLIIGDLPLLADAPIDWTLLETAISYWDIQRAVFSFQGSELAPTVEEYAVLIQRPTPTLDIV</sequence>
<evidence type="ECO:0000313" key="1">
    <source>
        <dbReference type="EMBL" id="PKI26171.1"/>
    </source>
</evidence>
<protein>
    <recommendedName>
        <fullName evidence="3">Aminotransferase-like plant mobile domain-containing protein</fullName>
    </recommendedName>
</protein>
<proteinExistence type="predicted"/>
<name>A0A2I0HFL1_PUNGR</name>
<reference evidence="1 2" key="1">
    <citation type="submission" date="2017-11" db="EMBL/GenBank/DDBJ databases">
        <title>De-novo sequencing of pomegranate (Punica granatum L.) genome.</title>
        <authorList>
            <person name="Akparov Z."/>
            <person name="Amiraslanov A."/>
            <person name="Hajiyeva S."/>
            <person name="Abbasov M."/>
            <person name="Kaur K."/>
            <person name="Hamwieh A."/>
            <person name="Solovyev V."/>
            <person name="Salamov A."/>
            <person name="Braich B."/>
            <person name="Kosarev P."/>
            <person name="Mahmoud A."/>
            <person name="Hajiyev E."/>
            <person name="Babayeva S."/>
            <person name="Izzatullayeva V."/>
            <person name="Mammadov A."/>
            <person name="Mammadov A."/>
            <person name="Sharifova S."/>
            <person name="Ojaghi J."/>
            <person name="Eynullazada K."/>
            <person name="Bayramov B."/>
            <person name="Abdulazimova A."/>
            <person name="Shahmuradov I."/>
        </authorList>
    </citation>
    <scope>NUCLEOTIDE SEQUENCE [LARGE SCALE GENOMIC DNA]</scope>
    <source>
        <strain evidence="2">cv. AG2017</strain>
        <tissue evidence="1">Leaf</tissue>
    </source>
</reference>
<dbReference type="Proteomes" id="UP000233551">
    <property type="component" value="Unassembled WGS sequence"/>
</dbReference>
<organism evidence="1 2">
    <name type="scientific">Punica granatum</name>
    <name type="common">Pomegranate</name>
    <dbReference type="NCBI Taxonomy" id="22663"/>
    <lineage>
        <taxon>Eukaryota</taxon>
        <taxon>Viridiplantae</taxon>
        <taxon>Streptophyta</taxon>
        <taxon>Embryophyta</taxon>
        <taxon>Tracheophyta</taxon>
        <taxon>Spermatophyta</taxon>
        <taxon>Magnoliopsida</taxon>
        <taxon>eudicotyledons</taxon>
        <taxon>Gunneridae</taxon>
        <taxon>Pentapetalae</taxon>
        <taxon>rosids</taxon>
        <taxon>malvids</taxon>
        <taxon>Myrtales</taxon>
        <taxon>Lythraceae</taxon>
        <taxon>Punica</taxon>
    </lineage>
</organism>
<gene>
    <name evidence="1" type="ORF">CRG98_049140</name>
</gene>
<evidence type="ECO:0008006" key="3">
    <source>
        <dbReference type="Google" id="ProtNLM"/>
    </source>
</evidence>